<evidence type="ECO:0000313" key="1">
    <source>
        <dbReference type="EMBL" id="KTF06048.1"/>
    </source>
</evidence>
<organism evidence="1">
    <name type="scientific">marine sediment metagenome</name>
    <dbReference type="NCBI Taxonomy" id="412755"/>
    <lineage>
        <taxon>unclassified sequences</taxon>
        <taxon>metagenomes</taxon>
        <taxon>ecological metagenomes</taxon>
    </lineage>
</organism>
<accession>A0A1B6NRU9</accession>
<dbReference type="EMBL" id="AYSL01001403">
    <property type="protein sequence ID" value="KTF06048.1"/>
    <property type="molecule type" value="Genomic_DNA"/>
</dbReference>
<sequence length="35" mass="3687">MVNVSVHPVVHPTLNAKGCENSVSARLKLLSVVST</sequence>
<name>A0A1B6NRU9_9ZZZZ</name>
<reference evidence="1" key="1">
    <citation type="submission" date="2013-11" db="EMBL/GenBank/DDBJ databases">
        <title>Microbial diversity, functional groups and degradation webs in Northern and Southern Mediterranean and Red Sea marine crude oil polluted sites.</title>
        <authorList>
            <person name="Daffonchio D."/>
            <person name="Mapelli F."/>
            <person name="Ferrer M."/>
            <person name="Richter M."/>
            <person name="Cherif A."/>
            <person name="Malkawi H.I."/>
            <person name="Yakimov M.M."/>
            <person name="Abdel-Fattah Y.R."/>
            <person name="Blaghen M."/>
            <person name="Golyshin P.N."/>
            <person name="Kalogerakis N."/>
            <person name="Boon N."/>
            <person name="Magagnini M."/>
            <person name="Fava F."/>
        </authorList>
    </citation>
    <scope>NUCLEOTIDE SEQUENCE</scope>
</reference>
<comment type="caution">
    <text evidence="1">The sequence shown here is derived from an EMBL/GenBank/DDBJ whole genome shotgun (WGS) entry which is preliminary data.</text>
</comment>
<protein>
    <submittedName>
        <fullName evidence="1">Uncharacterized protein</fullName>
    </submittedName>
</protein>
<gene>
    <name evidence="1" type="ORF">MGSAQ_002460</name>
</gene>
<proteinExistence type="predicted"/>
<dbReference type="AlphaFoldDB" id="A0A1B6NRU9"/>